<dbReference type="AlphaFoldDB" id="A0A212J103"/>
<name>A0A212J103_9BACT</name>
<dbReference type="Gene3D" id="3.20.20.190">
    <property type="entry name" value="Phosphatidylinositol (PI) phosphodiesterase"/>
    <property type="match status" value="1"/>
</dbReference>
<protein>
    <recommendedName>
        <fullName evidence="1">GP-PDE domain-containing protein</fullName>
    </recommendedName>
</protein>
<dbReference type="PROSITE" id="PS50007">
    <property type="entry name" value="PIPLC_X_DOMAIN"/>
    <property type="match status" value="1"/>
</dbReference>
<dbReference type="SUPFAM" id="SSF51695">
    <property type="entry name" value="PLC-like phosphodiesterases"/>
    <property type="match status" value="1"/>
</dbReference>
<feature type="domain" description="GP-PDE" evidence="1">
    <location>
        <begin position="39"/>
        <end position="311"/>
    </location>
</feature>
<accession>A0A212J103</accession>
<reference evidence="2" key="1">
    <citation type="submission" date="2016-04" db="EMBL/GenBank/DDBJ databases">
        <authorList>
            <person name="Evans L.H."/>
            <person name="Alamgir A."/>
            <person name="Owens N."/>
            <person name="Weber N.D."/>
            <person name="Virtaneva K."/>
            <person name="Barbian K."/>
            <person name="Babar A."/>
            <person name="Rosenke K."/>
        </authorList>
    </citation>
    <scope>NUCLEOTIDE SEQUENCE</scope>
    <source>
        <strain evidence="2">86-1</strain>
    </source>
</reference>
<gene>
    <name evidence="2" type="ORF">KL86DYS1_10787</name>
</gene>
<evidence type="ECO:0000259" key="1">
    <source>
        <dbReference type="PROSITE" id="PS51704"/>
    </source>
</evidence>
<dbReference type="InterPro" id="IPR017946">
    <property type="entry name" value="PLC-like_Pdiesterase_TIM-brl"/>
</dbReference>
<dbReference type="RefSeq" id="WP_296938674.1">
    <property type="nucleotide sequence ID" value="NZ_LT599032.1"/>
</dbReference>
<dbReference type="PANTHER" id="PTHR46211:SF1">
    <property type="entry name" value="GLYCEROPHOSPHODIESTER PHOSPHODIESTERASE, CYTOPLASMIC"/>
    <property type="match status" value="1"/>
</dbReference>
<dbReference type="InterPro" id="IPR030395">
    <property type="entry name" value="GP_PDE_dom"/>
</dbReference>
<dbReference type="PROSITE" id="PS51257">
    <property type="entry name" value="PROKAR_LIPOPROTEIN"/>
    <property type="match status" value="1"/>
</dbReference>
<proteinExistence type="predicted"/>
<dbReference type="GO" id="GO:0008081">
    <property type="term" value="F:phosphoric diester hydrolase activity"/>
    <property type="evidence" value="ECO:0007669"/>
    <property type="project" value="InterPro"/>
</dbReference>
<organism evidence="2">
    <name type="scientific">uncultured Dysgonomonas sp</name>
    <dbReference type="NCBI Taxonomy" id="206096"/>
    <lineage>
        <taxon>Bacteria</taxon>
        <taxon>Pseudomonadati</taxon>
        <taxon>Bacteroidota</taxon>
        <taxon>Bacteroidia</taxon>
        <taxon>Bacteroidales</taxon>
        <taxon>Dysgonomonadaceae</taxon>
        <taxon>Dysgonomonas</taxon>
        <taxon>environmental samples</taxon>
    </lineage>
</organism>
<dbReference type="PROSITE" id="PS51704">
    <property type="entry name" value="GP_PDE"/>
    <property type="match status" value="1"/>
</dbReference>
<sequence length="393" mass="44778">MKIRLPLISLISVVFVACGNNSTRNAGEVSEPKTNSPEIAIVMHRGLCLEEKLAPENSLDALSFAGRVGARYVEVDVFLTKDDEIILFHDNTINRLCRNKNDYSVVNEEVECRDLTLAELRNNYVLAAQDPSMRRPVPTLREGLLICRQEGIHPYIELKEGIFKDKTVKKAYDLAVQILGRGNFSFTSPEKSVVKYLRGLDAQLSLYCDHLEDIDFFREYNVNYYPHFLAIKQECLDAVHKAGLSATTWTIWNSCFDSISTKGFDAILVEDVAPNFDPGYAIFRDNTNGKFENYEVGGIINDGIVSLRNGQEMKLKEVVPDTLYLGALYFTIEAKGKFEIETDRFKTDRDNKSDDFHIYKFQYIFHKDKPLFKIKALDNNLEIKSVGLAICEY</sequence>
<dbReference type="EMBL" id="FLUM01000001">
    <property type="protein sequence ID" value="SBV93129.1"/>
    <property type="molecule type" value="Genomic_DNA"/>
</dbReference>
<dbReference type="PANTHER" id="PTHR46211">
    <property type="entry name" value="GLYCEROPHOSPHORYL DIESTER PHOSPHODIESTERASE"/>
    <property type="match status" value="1"/>
</dbReference>
<dbReference type="GO" id="GO:0006629">
    <property type="term" value="P:lipid metabolic process"/>
    <property type="evidence" value="ECO:0007669"/>
    <property type="project" value="InterPro"/>
</dbReference>
<evidence type="ECO:0000313" key="2">
    <source>
        <dbReference type="EMBL" id="SBV93129.1"/>
    </source>
</evidence>
<dbReference type="Pfam" id="PF03009">
    <property type="entry name" value="GDPD"/>
    <property type="match status" value="1"/>
</dbReference>